<protein>
    <submittedName>
        <fullName evidence="1">Uncharacterized protein</fullName>
    </submittedName>
</protein>
<dbReference type="Proteomes" id="UP001142175">
    <property type="component" value="Unassembled WGS sequence"/>
</dbReference>
<dbReference type="RefSeq" id="WP_258421631.1">
    <property type="nucleotide sequence ID" value="NZ_JANSUY010000001.1"/>
</dbReference>
<dbReference type="EMBL" id="JANSUY010000001">
    <property type="protein sequence ID" value="MCR9013736.1"/>
    <property type="molecule type" value="Genomic_DNA"/>
</dbReference>
<name>A0A9X2P1R7_9BACT</name>
<accession>A0A9X2P1R7</accession>
<organism evidence="1 2">
    <name type="scientific">Aquiflexum gelatinilyticum</name>
    <dbReference type="NCBI Taxonomy" id="2961943"/>
    <lineage>
        <taxon>Bacteria</taxon>
        <taxon>Pseudomonadati</taxon>
        <taxon>Bacteroidota</taxon>
        <taxon>Cytophagia</taxon>
        <taxon>Cytophagales</taxon>
        <taxon>Cyclobacteriaceae</taxon>
        <taxon>Aquiflexum</taxon>
    </lineage>
</organism>
<reference evidence="1" key="1">
    <citation type="submission" date="2022-08" db="EMBL/GenBank/DDBJ databases">
        <authorList>
            <person name="Zhang D."/>
        </authorList>
    </citation>
    <scope>NUCLEOTIDE SEQUENCE</scope>
    <source>
        <strain evidence="1">XJ19-11</strain>
    </source>
</reference>
<evidence type="ECO:0000313" key="2">
    <source>
        <dbReference type="Proteomes" id="UP001142175"/>
    </source>
</evidence>
<dbReference type="AlphaFoldDB" id="A0A9X2P1R7"/>
<proteinExistence type="predicted"/>
<gene>
    <name evidence="1" type="ORF">NU887_01750</name>
</gene>
<sequence>MCLSRTGYFYIYLSIDSNVGSYAFFRKIGTTFDDFSIQVPESFIVQPTDYYPFGLVAKTYIRVGEKATKNPLFPVRA</sequence>
<comment type="caution">
    <text evidence="1">The sequence shown here is derived from an EMBL/GenBank/DDBJ whole genome shotgun (WGS) entry which is preliminary data.</text>
</comment>
<evidence type="ECO:0000313" key="1">
    <source>
        <dbReference type="EMBL" id="MCR9013736.1"/>
    </source>
</evidence>
<keyword evidence="2" id="KW-1185">Reference proteome</keyword>